<sequence>MNVSGIRDSLRPKRPKSSMIPNPTLGRAKSSHLAIGNWDAKQSRLRTILGRRLGGGGAPQTPDELLELAQCLSLLYQTQIPGGNDS</sequence>
<dbReference type="Proteomes" id="UP001056120">
    <property type="component" value="Linkage Group LG12"/>
</dbReference>
<keyword evidence="2" id="KW-1185">Reference proteome</keyword>
<evidence type="ECO:0000313" key="2">
    <source>
        <dbReference type="Proteomes" id="UP001056120"/>
    </source>
</evidence>
<evidence type="ECO:0000313" key="1">
    <source>
        <dbReference type="EMBL" id="KAI3795602.1"/>
    </source>
</evidence>
<organism evidence="1 2">
    <name type="scientific">Smallanthus sonchifolius</name>
    <dbReference type="NCBI Taxonomy" id="185202"/>
    <lineage>
        <taxon>Eukaryota</taxon>
        <taxon>Viridiplantae</taxon>
        <taxon>Streptophyta</taxon>
        <taxon>Embryophyta</taxon>
        <taxon>Tracheophyta</taxon>
        <taxon>Spermatophyta</taxon>
        <taxon>Magnoliopsida</taxon>
        <taxon>eudicotyledons</taxon>
        <taxon>Gunneridae</taxon>
        <taxon>Pentapetalae</taxon>
        <taxon>asterids</taxon>
        <taxon>campanulids</taxon>
        <taxon>Asterales</taxon>
        <taxon>Asteraceae</taxon>
        <taxon>Asteroideae</taxon>
        <taxon>Heliantheae alliance</taxon>
        <taxon>Millerieae</taxon>
        <taxon>Smallanthus</taxon>
    </lineage>
</organism>
<name>A0ACB9HJ01_9ASTR</name>
<proteinExistence type="predicted"/>
<comment type="caution">
    <text evidence="1">The sequence shown here is derived from an EMBL/GenBank/DDBJ whole genome shotgun (WGS) entry which is preliminary data.</text>
</comment>
<protein>
    <submittedName>
        <fullName evidence="1">Uncharacterized protein</fullName>
    </submittedName>
</protein>
<reference evidence="2" key="1">
    <citation type="journal article" date="2022" name="Mol. Ecol. Resour.">
        <title>The genomes of chicory, endive, great burdock and yacon provide insights into Asteraceae palaeo-polyploidization history and plant inulin production.</title>
        <authorList>
            <person name="Fan W."/>
            <person name="Wang S."/>
            <person name="Wang H."/>
            <person name="Wang A."/>
            <person name="Jiang F."/>
            <person name="Liu H."/>
            <person name="Zhao H."/>
            <person name="Xu D."/>
            <person name="Zhang Y."/>
        </authorList>
    </citation>
    <scope>NUCLEOTIDE SEQUENCE [LARGE SCALE GENOMIC DNA]</scope>
    <source>
        <strain evidence="2">cv. Yunnan</strain>
    </source>
</reference>
<dbReference type="EMBL" id="CM042029">
    <property type="protein sequence ID" value="KAI3795602.1"/>
    <property type="molecule type" value="Genomic_DNA"/>
</dbReference>
<accession>A0ACB9HJ01</accession>
<gene>
    <name evidence="1" type="ORF">L1987_38258</name>
</gene>
<reference evidence="1 2" key="2">
    <citation type="journal article" date="2022" name="Mol. Ecol. Resour.">
        <title>The genomes of chicory, endive, great burdock and yacon provide insights into Asteraceae paleo-polyploidization history and plant inulin production.</title>
        <authorList>
            <person name="Fan W."/>
            <person name="Wang S."/>
            <person name="Wang H."/>
            <person name="Wang A."/>
            <person name="Jiang F."/>
            <person name="Liu H."/>
            <person name="Zhao H."/>
            <person name="Xu D."/>
            <person name="Zhang Y."/>
        </authorList>
    </citation>
    <scope>NUCLEOTIDE SEQUENCE [LARGE SCALE GENOMIC DNA]</scope>
    <source>
        <strain evidence="2">cv. Yunnan</strain>
        <tissue evidence="1">Leaves</tissue>
    </source>
</reference>